<reference evidence="1 2" key="1">
    <citation type="journal article" date="2016" name="Nat. Commun.">
        <title>Thousands of microbial genomes shed light on interconnected biogeochemical processes in an aquifer system.</title>
        <authorList>
            <person name="Anantharaman K."/>
            <person name="Brown C.T."/>
            <person name="Hug L.A."/>
            <person name="Sharon I."/>
            <person name="Castelle C.J."/>
            <person name="Probst A.J."/>
            <person name="Thomas B.C."/>
            <person name="Singh A."/>
            <person name="Wilkins M.J."/>
            <person name="Karaoz U."/>
            <person name="Brodie E.L."/>
            <person name="Williams K.H."/>
            <person name="Hubbard S.S."/>
            <person name="Banfield J.F."/>
        </authorList>
    </citation>
    <scope>NUCLEOTIDE SEQUENCE [LARGE SCALE GENOMIC DNA]</scope>
</reference>
<dbReference type="EMBL" id="MHLN01000055">
    <property type="protein sequence ID" value="OGZ08927.1"/>
    <property type="molecule type" value="Genomic_DNA"/>
</dbReference>
<proteinExistence type="predicted"/>
<evidence type="ECO:0000313" key="1">
    <source>
        <dbReference type="EMBL" id="OGZ08927.1"/>
    </source>
</evidence>
<name>A0A1G2D5V2_9BACT</name>
<organism evidence="1 2">
    <name type="scientific">Candidatus Lloydbacteria bacterium RIFCSPHIGHO2_02_FULL_51_22</name>
    <dbReference type="NCBI Taxonomy" id="1798663"/>
    <lineage>
        <taxon>Bacteria</taxon>
        <taxon>Candidatus Lloydiibacteriota</taxon>
    </lineage>
</organism>
<sequence length="119" mass="13662">MDNARICKLVRLRARLAVFPKNKLNSVVLFHSNHWFVVAAINLFSPLKHPCIKDIGEYPVGNTFCKRTAASPLHFWSPKTPFPVGYLHYLGRGIVPRKHQVPHFAYQMKTLWVLNNGVL</sequence>
<evidence type="ECO:0000313" key="2">
    <source>
        <dbReference type="Proteomes" id="UP000178099"/>
    </source>
</evidence>
<dbReference type="Proteomes" id="UP000178099">
    <property type="component" value="Unassembled WGS sequence"/>
</dbReference>
<gene>
    <name evidence="1" type="ORF">A3D67_01535</name>
</gene>
<dbReference type="AlphaFoldDB" id="A0A1G2D5V2"/>
<comment type="caution">
    <text evidence="1">The sequence shown here is derived from an EMBL/GenBank/DDBJ whole genome shotgun (WGS) entry which is preliminary data.</text>
</comment>
<accession>A0A1G2D5V2</accession>
<protein>
    <submittedName>
        <fullName evidence="1">Uncharacterized protein</fullName>
    </submittedName>
</protein>